<dbReference type="FunFam" id="2.70.160.11:FF:000014">
    <property type="entry name" value="Protein arginine N-methyltransferase 7"/>
    <property type="match status" value="1"/>
</dbReference>
<comment type="function">
    <text evidence="6">Arginine methyltransferase that can both catalyze the formation of omega-N monomethylarginine (MMA) and symmetrical dimethylarginine (sDMA).</text>
</comment>
<name>A0A1I8P928_STOCA</name>
<dbReference type="EnsemblMetazoa" id="SCAU005928-RA">
    <property type="protein sequence ID" value="SCAU005928-PA"/>
    <property type="gene ID" value="SCAU005928"/>
</dbReference>
<dbReference type="Proteomes" id="UP000095300">
    <property type="component" value="Unassembled WGS sequence"/>
</dbReference>
<dbReference type="GO" id="GO:0016274">
    <property type="term" value="F:protein-arginine N-methyltransferase activity"/>
    <property type="evidence" value="ECO:0007669"/>
    <property type="project" value="InterPro"/>
</dbReference>
<keyword evidence="3 7" id="KW-0949">S-adenosyl-L-methionine</keyword>
<evidence type="ECO:0000256" key="1">
    <source>
        <dbReference type="ARBA" id="ARBA00022603"/>
    </source>
</evidence>
<feature type="domain" description="Protein arginine N-methyltransferase" evidence="9">
    <location>
        <begin position="249"/>
        <end position="364"/>
    </location>
</feature>
<dbReference type="SUPFAM" id="SSF53335">
    <property type="entry name" value="S-adenosyl-L-methionine-dependent methyltransferases"/>
    <property type="match status" value="2"/>
</dbReference>
<evidence type="ECO:0000313" key="11">
    <source>
        <dbReference type="Proteomes" id="UP000095300"/>
    </source>
</evidence>
<keyword evidence="8" id="KW-0732">Signal</keyword>
<comment type="similarity">
    <text evidence="6">Belongs to the class I-like SAM-binding methyltransferase superfamily. Protein arginine N-methyltransferase family. PRMT7 subfamily.</text>
</comment>
<proteinExistence type="inferred from homology"/>
<dbReference type="GO" id="GO:0032259">
    <property type="term" value="P:methylation"/>
    <property type="evidence" value="ECO:0007669"/>
    <property type="project" value="UniProtKB-KW"/>
</dbReference>
<evidence type="ECO:0000256" key="7">
    <source>
        <dbReference type="PROSITE-ProRule" id="PRU01015"/>
    </source>
</evidence>
<reference evidence="10" key="1">
    <citation type="submission" date="2020-05" db="UniProtKB">
        <authorList>
            <consortium name="EnsemblMetazoa"/>
        </authorList>
    </citation>
    <scope>IDENTIFICATION</scope>
    <source>
        <strain evidence="10">USDA</strain>
    </source>
</reference>
<sequence>MFSILKVVNIFVLRKRLMAVFTQVRNPMTGQNEWASNDDEYDYHQEVANAGFGDMLHDKERNEKYYLALRKTISKLHGQGKEAHVLDIGTGTGILSMMAVCSGANSVTACEAFLPMANCAETILEANGMKSKVHLIKKRSTDIKMGEDMKRKANVLVSEVLDTELIGEGAIGIYNHAHDHLLTDDVICIPSKANCYAQVISSSLAAQWNSLKILPNLDGDVLLRPPPEIVTCKGEANLHDVQLSQLPLDAFRPLAPPLEIFQFDFGGKKSRETKRERAFEVKSCSVGSTDLVFYWWEILMDIEGDIKLSCAPFWAHPDLKYHAANTNSGEKLANVLPWRDHWMQAIYYLPKPLNVQPGETFSFICNHDEYSLWFDVFPQAHNHKTGVKRHECSCSMHMTYSRTRIGQMNQAVRNKRFIQYLEERIKNNMKVLVLGDGCLVGLACSTFGAEVFFHEPHRHSRHFMEKVVKYNQLKGVTFIEKLAELPEDTIRSINCVFSEPYFLTSILPWDNFYFGTLLTQISKNFSHSVEISPRAARIFCMPVEFLNLHKIRTPVKECEGFDLRLFDAMVEKSMSVAHAKVEAQPLWEYPCIALAKPQLLLEVVFKEFEKDHDSKGNIPIEFSSRCNGIALWVDWLLDDTNSPKSTVTSGPLEDVGIGQFVRWDMFVRQGVHLFSQSHNVTSNESFVEWNVDFKPKQGILNFHFEVKTNK</sequence>
<feature type="signal peptide" evidence="8">
    <location>
        <begin position="1"/>
        <end position="19"/>
    </location>
</feature>
<dbReference type="PANTHER" id="PTHR11006:SF4">
    <property type="entry name" value="PROTEIN ARGININE N-METHYLTRANSFERASE 7"/>
    <property type="match status" value="1"/>
</dbReference>
<feature type="chain" id="PRO_5009326229" description="Protein arginine N-methyltransferase" evidence="8">
    <location>
        <begin position="20"/>
        <end position="710"/>
    </location>
</feature>
<evidence type="ECO:0000256" key="8">
    <source>
        <dbReference type="SAM" id="SignalP"/>
    </source>
</evidence>
<dbReference type="Gene3D" id="3.40.50.150">
    <property type="entry name" value="Vaccinia Virus protein VP39"/>
    <property type="match status" value="2"/>
</dbReference>
<keyword evidence="11" id="KW-1185">Reference proteome</keyword>
<dbReference type="KEGG" id="scac:106087726"/>
<dbReference type="PROSITE" id="PS51678">
    <property type="entry name" value="SAM_MT_PRMT"/>
    <property type="match status" value="2"/>
</dbReference>
<evidence type="ECO:0000259" key="9">
    <source>
        <dbReference type="Pfam" id="PF22528"/>
    </source>
</evidence>
<gene>
    <name evidence="10" type="primary">106087726</name>
</gene>
<evidence type="ECO:0000256" key="6">
    <source>
        <dbReference type="PIRNR" id="PIRNR036946"/>
    </source>
</evidence>
<dbReference type="InterPro" id="IPR055135">
    <property type="entry name" value="PRMT_dom"/>
</dbReference>
<comment type="function">
    <text evidence="5">Essential arginine methyltransferase that can both catalyze the formation of omega-N monomethylarginine (MMA) and symmetrical dimethylarginine (sDMA). Specifically mediates the symmetrical dimethylation of arginine residues in the small nuclear ribonucleoproteins SmD1 and SmD3.</text>
</comment>
<dbReference type="PIRSF" id="PIRSF036946">
    <property type="entry name" value="Arg_N-mtase"/>
    <property type="match status" value="1"/>
</dbReference>
<protein>
    <recommendedName>
        <fullName evidence="6">Protein arginine N-methyltransferase</fullName>
        <ecNumber evidence="6">2.1.1.-</ecNumber>
    </recommendedName>
</protein>
<evidence type="ECO:0000256" key="2">
    <source>
        <dbReference type="ARBA" id="ARBA00022679"/>
    </source>
</evidence>
<keyword evidence="1 7" id="KW-0489">Methyltransferase</keyword>
<dbReference type="InterPro" id="IPR025799">
    <property type="entry name" value="Arg_MeTrfase"/>
</dbReference>
<dbReference type="FunFam" id="3.40.50.150:FF:000070">
    <property type="entry name" value="Protein arginine N-methyltransferase 7"/>
    <property type="match status" value="1"/>
</dbReference>
<dbReference type="AlphaFoldDB" id="A0A1I8P928"/>
<dbReference type="STRING" id="35570.A0A1I8P928"/>
<keyword evidence="4" id="KW-0677">Repeat</keyword>
<dbReference type="CDD" id="cd02440">
    <property type="entry name" value="AdoMet_MTases"/>
    <property type="match status" value="1"/>
</dbReference>
<dbReference type="InterPro" id="IPR014644">
    <property type="entry name" value="MeTrfase_PRMT7"/>
</dbReference>
<dbReference type="EC" id="2.1.1.-" evidence="6"/>
<dbReference type="OrthoDB" id="412876at2759"/>
<evidence type="ECO:0000313" key="10">
    <source>
        <dbReference type="EnsemblMetazoa" id="SCAU005928-PA"/>
    </source>
</evidence>
<keyword evidence="2 7" id="KW-0808">Transferase</keyword>
<evidence type="ECO:0000256" key="3">
    <source>
        <dbReference type="ARBA" id="ARBA00022691"/>
    </source>
</evidence>
<dbReference type="InterPro" id="IPR029063">
    <property type="entry name" value="SAM-dependent_MTases_sf"/>
</dbReference>
<evidence type="ECO:0000256" key="4">
    <source>
        <dbReference type="ARBA" id="ARBA00022737"/>
    </source>
</evidence>
<dbReference type="VEuPathDB" id="VectorBase:SCAU005928"/>
<dbReference type="GO" id="GO:0042054">
    <property type="term" value="F:histone methyltransferase activity"/>
    <property type="evidence" value="ECO:0007669"/>
    <property type="project" value="TreeGrafter"/>
</dbReference>
<dbReference type="PANTHER" id="PTHR11006">
    <property type="entry name" value="PROTEIN ARGININE N-METHYLTRANSFERASE"/>
    <property type="match status" value="1"/>
</dbReference>
<dbReference type="Pfam" id="PF06325">
    <property type="entry name" value="PrmA"/>
    <property type="match status" value="1"/>
</dbReference>
<organism evidence="10 11">
    <name type="scientific">Stomoxys calcitrans</name>
    <name type="common">Stable fly</name>
    <name type="synonym">Conops calcitrans</name>
    <dbReference type="NCBI Taxonomy" id="35570"/>
    <lineage>
        <taxon>Eukaryota</taxon>
        <taxon>Metazoa</taxon>
        <taxon>Ecdysozoa</taxon>
        <taxon>Arthropoda</taxon>
        <taxon>Hexapoda</taxon>
        <taxon>Insecta</taxon>
        <taxon>Pterygota</taxon>
        <taxon>Neoptera</taxon>
        <taxon>Endopterygota</taxon>
        <taxon>Diptera</taxon>
        <taxon>Brachycera</taxon>
        <taxon>Muscomorpha</taxon>
        <taxon>Muscoidea</taxon>
        <taxon>Muscidae</taxon>
        <taxon>Stomoxys</taxon>
    </lineage>
</organism>
<accession>A0A1I8P928</accession>
<dbReference type="FunFam" id="3.40.50.150:FF:000071">
    <property type="entry name" value="Protein arginine N-methyltransferase 7"/>
    <property type="match status" value="1"/>
</dbReference>
<dbReference type="Gene3D" id="2.70.160.11">
    <property type="entry name" value="Hnrnp arginine n-methyltransferase1"/>
    <property type="match status" value="2"/>
</dbReference>
<dbReference type="Pfam" id="PF22528">
    <property type="entry name" value="PRMT_C"/>
    <property type="match status" value="1"/>
</dbReference>
<evidence type="ECO:0000256" key="5">
    <source>
        <dbReference type="ARBA" id="ARBA00025081"/>
    </source>
</evidence>